<evidence type="ECO:0000256" key="1">
    <source>
        <dbReference type="SAM" id="Phobius"/>
    </source>
</evidence>
<sequence length="69" mass="7805">MAVIDECSQKHWDMIGRNGCMGVARFVEDETEKNVPTMFRGLDVLSFVSLSVGIVMEFNTFAHVLLREP</sequence>
<keyword evidence="1" id="KW-0812">Transmembrane</keyword>
<protein>
    <submittedName>
        <fullName evidence="2">Uncharacterized protein</fullName>
    </submittedName>
</protein>
<dbReference type="AlphaFoldDB" id="A0A5B7JJC0"/>
<reference evidence="2 3" key="1">
    <citation type="submission" date="2019-05" db="EMBL/GenBank/DDBJ databases">
        <title>Another draft genome of Portunus trituberculatus and its Hox gene families provides insights of decapod evolution.</title>
        <authorList>
            <person name="Jeong J.-H."/>
            <person name="Song I."/>
            <person name="Kim S."/>
            <person name="Choi T."/>
            <person name="Kim D."/>
            <person name="Ryu S."/>
            <person name="Kim W."/>
        </authorList>
    </citation>
    <scope>NUCLEOTIDE SEQUENCE [LARGE SCALE GENOMIC DNA]</scope>
    <source>
        <tissue evidence="2">Muscle</tissue>
    </source>
</reference>
<keyword evidence="3" id="KW-1185">Reference proteome</keyword>
<accession>A0A5B7JJC0</accession>
<feature type="transmembrane region" description="Helical" evidence="1">
    <location>
        <begin position="44"/>
        <end position="66"/>
    </location>
</feature>
<dbReference type="Proteomes" id="UP000324222">
    <property type="component" value="Unassembled WGS sequence"/>
</dbReference>
<comment type="caution">
    <text evidence="2">The sequence shown here is derived from an EMBL/GenBank/DDBJ whole genome shotgun (WGS) entry which is preliminary data.</text>
</comment>
<organism evidence="2 3">
    <name type="scientific">Portunus trituberculatus</name>
    <name type="common">Swimming crab</name>
    <name type="synonym">Neptunus trituberculatus</name>
    <dbReference type="NCBI Taxonomy" id="210409"/>
    <lineage>
        <taxon>Eukaryota</taxon>
        <taxon>Metazoa</taxon>
        <taxon>Ecdysozoa</taxon>
        <taxon>Arthropoda</taxon>
        <taxon>Crustacea</taxon>
        <taxon>Multicrustacea</taxon>
        <taxon>Malacostraca</taxon>
        <taxon>Eumalacostraca</taxon>
        <taxon>Eucarida</taxon>
        <taxon>Decapoda</taxon>
        <taxon>Pleocyemata</taxon>
        <taxon>Brachyura</taxon>
        <taxon>Eubrachyura</taxon>
        <taxon>Portunoidea</taxon>
        <taxon>Portunidae</taxon>
        <taxon>Portuninae</taxon>
        <taxon>Portunus</taxon>
    </lineage>
</organism>
<proteinExistence type="predicted"/>
<name>A0A5B7JJC0_PORTR</name>
<keyword evidence="1" id="KW-0472">Membrane</keyword>
<dbReference type="EMBL" id="VSRR010094388">
    <property type="protein sequence ID" value="MPC93297.1"/>
    <property type="molecule type" value="Genomic_DNA"/>
</dbReference>
<evidence type="ECO:0000313" key="3">
    <source>
        <dbReference type="Proteomes" id="UP000324222"/>
    </source>
</evidence>
<gene>
    <name evidence="2" type="ORF">E2C01_088421</name>
</gene>
<evidence type="ECO:0000313" key="2">
    <source>
        <dbReference type="EMBL" id="MPC93297.1"/>
    </source>
</evidence>
<keyword evidence="1" id="KW-1133">Transmembrane helix</keyword>